<dbReference type="EMBL" id="WNYA01000006">
    <property type="protein sequence ID" value="KAG8569261.1"/>
    <property type="molecule type" value="Genomic_DNA"/>
</dbReference>
<comment type="caution">
    <text evidence="3">The sequence shown here is derived from an EMBL/GenBank/DDBJ whole genome shotgun (WGS) entry which is preliminary data.</text>
</comment>
<dbReference type="PANTHER" id="PTHR37349:SF1">
    <property type="entry name" value="TESTIS-EXPRESSED PROTEIN 12"/>
    <property type="match status" value="1"/>
</dbReference>
<keyword evidence="4" id="KW-1185">Reference proteome</keyword>
<evidence type="ECO:0000313" key="4">
    <source>
        <dbReference type="Proteomes" id="UP000824782"/>
    </source>
</evidence>
<sequence>MEKMSSSTAKHESKTIKRKIDKENMDPEHAQCMPPPSRPSPLSDNHQVENFELMMKDLSKEVNLLFSNYAKTLGESSALDVLHVHMFDEILKEARSLETQLRQKKEDLRNHLTMLAKALQR</sequence>
<keyword evidence="1" id="KW-0175">Coiled coil</keyword>
<accession>A0AAV7B9N3</accession>
<proteinExistence type="predicted"/>
<dbReference type="Pfam" id="PF15219">
    <property type="entry name" value="TEX12"/>
    <property type="match status" value="1"/>
</dbReference>
<evidence type="ECO:0000256" key="2">
    <source>
        <dbReference type="SAM" id="MobiDB-lite"/>
    </source>
</evidence>
<evidence type="ECO:0008006" key="5">
    <source>
        <dbReference type="Google" id="ProtNLM"/>
    </source>
</evidence>
<feature type="coiled-coil region" evidence="1">
    <location>
        <begin position="87"/>
        <end position="114"/>
    </location>
</feature>
<evidence type="ECO:0000313" key="3">
    <source>
        <dbReference type="EMBL" id="KAG8569262.1"/>
    </source>
</evidence>
<protein>
    <recommendedName>
        <fullName evidence="5">Testis-expressed protein 12</fullName>
    </recommendedName>
</protein>
<feature type="compositionally biased region" description="Basic and acidic residues" evidence="2">
    <location>
        <begin position="1"/>
        <end position="29"/>
    </location>
</feature>
<evidence type="ECO:0000256" key="1">
    <source>
        <dbReference type="SAM" id="Coils"/>
    </source>
</evidence>
<organism evidence="3 4">
    <name type="scientific">Engystomops pustulosus</name>
    <name type="common">Tungara frog</name>
    <name type="synonym">Physalaemus pustulosus</name>
    <dbReference type="NCBI Taxonomy" id="76066"/>
    <lineage>
        <taxon>Eukaryota</taxon>
        <taxon>Metazoa</taxon>
        <taxon>Chordata</taxon>
        <taxon>Craniata</taxon>
        <taxon>Vertebrata</taxon>
        <taxon>Euteleostomi</taxon>
        <taxon>Amphibia</taxon>
        <taxon>Batrachia</taxon>
        <taxon>Anura</taxon>
        <taxon>Neobatrachia</taxon>
        <taxon>Hyloidea</taxon>
        <taxon>Leptodactylidae</taxon>
        <taxon>Leiuperinae</taxon>
        <taxon>Engystomops</taxon>
    </lineage>
</organism>
<dbReference type="Proteomes" id="UP000824782">
    <property type="component" value="Unassembled WGS sequence"/>
</dbReference>
<gene>
    <name evidence="3" type="ORF">GDO81_014325</name>
</gene>
<feature type="region of interest" description="Disordered" evidence="2">
    <location>
        <begin position="1"/>
        <end position="45"/>
    </location>
</feature>
<reference evidence="3" key="1">
    <citation type="thesis" date="2020" institute="ProQuest LLC" country="789 East Eisenhower Parkway, Ann Arbor, MI, USA">
        <title>Comparative Genomics and Chromosome Evolution.</title>
        <authorList>
            <person name="Mudd A.B."/>
        </authorList>
    </citation>
    <scope>NUCLEOTIDE SEQUENCE</scope>
    <source>
        <strain evidence="3">237g6f4</strain>
        <tissue evidence="3">Blood</tissue>
    </source>
</reference>
<dbReference type="PANTHER" id="PTHR37349">
    <property type="entry name" value="TESTIS-EXPRESSED PROTEIN 12"/>
    <property type="match status" value="1"/>
</dbReference>
<dbReference type="EMBL" id="WNYA01000006">
    <property type="protein sequence ID" value="KAG8569262.1"/>
    <property type="molecule type" value="Genomic_DNA"/>
</dbReference>
<name>A0AAV7B9N3_ENGPU</name>
<dbReference type="InterPro" id="IPR029193">
    <property type="entry name" value="TEX12"/>
</dbReference>
<dbReference type="AlphaFoldDB" id="A0AAV7B9N3"/>